<evidence type="ECO:0000256" key="1">
    <source>
        <dbReference type="SAM" id="MobiDB-lite"/>
    </source>
</evidence>
<reference evidence="2" key="1">
    <citation type="submission" date="2021-02" db="EMBL/GenBank/DDBJ databases">
        <title>Draft genome sequence of Microbispora sp. RL4-1S isolated from rice leaves in Thailand.</title>
        <authorList>
            <person name="Muangham S."/>
            <person name="Duangmal K."/>
        </authorList>
    </citation>
    <scope>NUCLEOTIDE SEQUENCE</scope>
    <source>
        <strain evidence="2">RL4-1S</strain>
    </source>
</reference>
<protein>
    <submittedName>
        <fullName evidence="2">LmbU family transcriptional regulator</fullName>
    </submittedName>
</protein>
<keyword evidence="3" id="KW-1185">Reference proteome</keyword>
<name>A0A940WLG7_9ACTN</name>
<feature type="region of interest" description="Disordered" evidence="1">
    <location>
        <begin position="1"/>
        <end position="28"/>
    </location>
</feature>
<evidence type="ECO:0000313" key="2">
    <source>
        <dbReference type="EMBL" id="MBP2707839.1"/>
    </source>
</evidence>
<organism evidence="2 3">
    <name type="scientific">Microbispora oryzae</name>
    <dbReference type="NCBI Taxonomy" id="2806554"/>
    <lineage>
        <taxon>Bacteria</taxon>
        <taxon>Bacillati</taxon>
        <taxon>Actinomycetota</taxon>
        <taxon>Actinomycetes</taxon>
        <taxon>Streptosporangiales</taxon>
        <taxon>Streptosporangiaceae</taxon>
        <taxon>Microbispora</taxon>
    </lineage>
</organism>
<evidence type="ECO:0000313" key="3">
    <source>
        <dbReference type="Proteomes" id="UP000674234"/>
    </source>
</evidence>
<dbReference type="InterPro" id="IPR049735">
    <property type="entry name" value="NovE/LmbU-like"/>
</dbReference>
<comment type="caution">
    <text evidence="2">The sequence shown here is derived from an EMBL/GenBank/DDBJ whole genome shotgun (WGS) entry which is preliminary data.</text>
</comment>
<accession>A0A940WLG7</accession>
<sequence>MRVIPAGARAGAPGNTPVRRRGYPPAPQERLGVNRVAETRRTGLRLPAQLPVEEWQRIGEQISLISDSSNWWLGDWLVYGQKEYPDRYRLAVQRTSLDLQTLRNYAWVAKKVDVSRRRPRLSLQHHAEVAALSADQQDWWLDQAEHEGWSRNELRRRIRADRTNGTDALSAEAVIRVQASVEQRSSWEDAAARADCDFTAWVVRTLDEAADRAART</sequence>
<proteinExistence type="predicted"/>
<dbReference type="Proteomes" id="UP000674234">
    <property type="component" value="Unassembled WGS sequence"/>
</dbReference>
<dbReference type="NCBIfam" id="NF038070">
    <property type="entry name" value="LmbU_fam_TF"/>
    <property type="match status" value="1"/>
</dbReference>
<dbReference type="EMBL" id="JAFCNB010000023">
    <property type="protein sequence ID" value="MBP2707839.1"/>
    <property type="molecule type" value="Genomic_DNA"/>
</dbReference>
<gene>
    <name evidence="2" type="ORF">JOL79_29075</name>
</gene>
<dbReference type="AlphaFoldDB" id="A0A940WLG7"/>